<gene>
    <name evidence="1" type="ORF">DY245_33085</name>
</gene>
<reference evidence="1 2" key="1">
    <citation type="submission" date="2018-08" db="EMBL/GenBank/DDBJ databases">
        <title>Streptomyces NEAU-D10 sp. nov., a novel Actinomycete isolated from soil.</title>
        <authorList>
            <person name="Jin L."/>
        </authorList>
    </citation>
    <scope>NUCLEOTIDE SEQUENCE [LARGE SCALE GENOMIC DNA]</scope>
    <source>
        <strain evidence="1 2">NEAU-D10</strain>
    </source>
</reference>
<keyword evidence="2" id="KW-1185">Reference proteome</keyword>
<accession>A0A371PV31</accession>
<comment type="caution">
    <text evidence="1">The sequence shown here is derived from an EMBL/GenBank/DDBJ whole genome shotgun (WGS) entry which is preliminary data.</text>
</comment>
<name>A0A371PV31_STRIH</name>
<dbReference type="AlphaFoldDB" id="A0A371PV31"/>
<dbReference type="InterPro" id="IPR010667">
    <property type="entry name" value="Phage_T4_Gp19"/>
</dbReference>
<evidence type="ECO:0000313" key="2">
    <source>
        <dbReference type="Proteomes" id="UP000262477"/>
    </source>
</evidence>
<sequence>MLSAGDGSGEIMITRGADTSAAFTEWVRKTSEQQGPVQDAPSITITQHDGANKPMVRYHLVDAWTSSWQGPTLEEGT</sequence>
<organism evidence="1 2">
    <name type="scientific">Streptomyces inhibens</name>
    <dbReference type="NCBI Taxonomy" id="2293571"/>
    <lineage>
        <taxon>Bacteria</taxon>
        <taxon>Bacillati</taxon>
        <taxon>Actinomycetota</taxon>
        <taxon>Actinomycetes</taxon>
        <taxon>Kitasatosporales</taxon>
        <taxon>Streptomycetaceae</taxon>
        <taxon>Streptomyces</taxon>
    </lineage>
</organism>
<dbReference type="GO" id="GO:0005198">
    <property type="term" value="F:structural molecule activity"/>
    <property type="evidence" value="ECO:0007669"/>
    <property type="project" value="InterPro"/>
</dbReference>
<proteinExistence type="predicted"/>
<dbReference type="EMBL" id="QUAC01000290">
    <property type="protein sequence ID" value="REK86336.1"/>
    <property type="molecule type" value="Genomic_DNA"/>
</dbReference>
<protein>
    <submittedName>
        <fullName evidence="1">Uncharacterized protein</fullName>
    </submittedName>
</protein>
<evidence type="ECO:0000313" key="1">
    <source>
        <dbReference type="EMBL" id="REK86336.1"/>
    </source>
</evidence>
<dbReference type="Pfam" id="PF06841">
    <property type="entry name" value="Phage_T4_gp19"/>
    <property type="match status" value="1"/>
</dbReference>
<dbReference type="Proteomes" id="UP000262477">
    <property type="component" value="Unassembled WGS sequence"/>
</dbReference>